<evidence type="ECO:0000256" key="1">
    <source>
        <dbReference type="SAM" id="Coils"/>
    </source>
</evidence>
<dbReference type="PANTHER" id="PTHR42023">
    <property type="entry name" value="BHLH DOMAIN-CONTAINING PROTEIN"/>
    <property type="match status" value="1"/>
</dbReference>
<keyword evidence="1" id="KW-0175">Coiled coil</keyword>
<feature type="region of interest" description="Disordered" evidence="2">
    <location>
        <begin position="24"/>
        <end position="47"/>
    </location>
</feature>
<reference evidence="3 4" key="1">
    <citation type="submission" date="2020-07" db="EMBL/GenBank/DDBJ databases">
        <title>Trichoderma asperellum IC-1 whole genome shotgun sequence.</title>
        <authorList>
            <person name="Kanamasa S."/>
            <person name="Takahashi H."/>
        </authorList>
    </citation>
    <scope>NUCLEOTIDE SEQUENCE [LARGE SCALE GENOMIC DNA]</scope>
    <source>
        <strain evidence="3 4">IC-1</strain>
    </source>
</reference>
<name>A0A6V8R1B2_TRIAP</name>
<feature type="region of interest" description="Disordered" evidence="2">
    <location>
        <begin position="128"/>
        <end position="184"/>
    </location>
</feature>
<feature type="compositionally biased region" description="Basic residues" evidence="2">
    <location>
        <begin position="138"/>
        <end position="147"/>
    </location>
</feature>
<feature type="compositionally biased region" description="Low complexity" evidence="2">
    <location>
        <begin position="465"/>
        <end position="477"/>
    </location>
</feature>
<dbReference type="EMBL" id="BLZH01000009">
    <property type="protein sequence ID" value="GFP58045.1"/>
    <property type="molecule type" value="Genomic_DNA"/>
</dbReference>
<feature type="coiled-coil region" evidence="1">
    <location>
        <begin position="673"/>
        <end position="700"/>
    </location>
</feature>
<feature type="compositionally biased region" description="Polar residues" evidence="2">
    <location>
        <begin position="390"/>
        <end position="414"/>
    </location>
</feature>
<dbReference type="Proteomes" id="UP000517252">
    <property type="component" value="Unassembled WGS sequence"/>
</dbReference>
<organism evidence="3 4">
    <name type="scientific">Trichoderma asperellum</name>
    <name type="common">Filamentous fungus</name>
    <dbReference type="NCBI Taxonomy" id="101201"/>
    <lineage>
        <taxon>Eukaryota</taxon>
        <taxon>Fungi</taxon>
        <taxon>Dikarya</taxon>
        <taxon>Ascomycota</taxon>
        <taxon>Pezizomycotina</taxon>
        <taxon>Sordariomycetes</taxon>
        <taxon>Hypocreomycetidae</taxon>
        <taxon>Hypocreales</taxon>
        <taxon>Hypocreaceae</taxon>
        <taxon>Trichoderma</taxon>
    </lineage>
</organism>
<accession>A0A6V8R1B2</accession>
<evidence type="ECO:0000313" key="4">
    <source>
        <dbReference type="Proteomes" id="UP000517252"/>
    </source>
</evidence>
<feature type="region of interest" description="Disordered" evidence="2">
    <location>
        <begin position="457"/>
        <end position="490"/>
    </location>
</feature>
<feature type="region of interest" description="Disordered" evidence="2">
    <location>
        <begin position="315"/>
        <end position="442"/>
    </location>
</feature>
<proteinExistence type="predicted"/>
<feature type="compositionally biased region" description="Polar residues" evidence="2">
    <location>
        <begin position="238"/>
        <end position="247"/>
    </location>
</feature>
<dbReference type="AlphaFoldDB" id="A0A6V8R1B2"/>
<protein>
    <submittedName>
        <fullName evidence="3">Uncharacterized protein</fullName>
    </submittedName>
</protein>
<feature type="region of interest" description="Disordered" evidence="2">
    <location>
        <begin position="519"/>
        <end position="538"/>
    </location>
</feature>
<sequence length="734" mass="80507">MWDRARASATAGLDRMHRRHLTGTAGGAASYEAPSADKPASEAPMPMSMSWTTISTSTSSSTFYQTTVDGPANALGIDIVANAAATSHRPLRPRRLPQLDAHSARVASALHTGIISTDDPTDYAAPLSHPAFEPPPRNPRRLLRRRSKDSTWSFATPANPEPQIITDSESNYTSDGDGYSSSPAPNFELASMYSRRRPQALDQISPPSSPETGAFKYDVPVSPLDDEDADYHRENPFKGNQRQQPFTTPRHMTDRPIPTHQYRPYHPAAATMNPSFENSRGLEDAPVQHVALPRSSKMRLPTVNESSVAQRFKFLTKGASAPTENLSDRPARGSPGAAPVNIPRRSSKRISRTYNGPRNISAPLPRIQSSDELETPPHQQGIADRDLLPSAQSQRPQNTTMPDSSFTPHNTNDINALPTPPPNQRYPTPQSLEPARAQSPSIAELTPTALRIIKRKPAQNHQVEPAAPSNLSSSSPAYINPPPRRASATAATTGLYETAPQRTNVGETWTQPPSRFSVTTYATSNAGTPQQPSEEQMPTITKPAVPVVTRPGPLSTREIHNVPSASHTITMPKQRTQMSSPYGADNQIAVSSELSLNGPVHGRAVSNMESSRRNSMLSITKPLPPAPPELASGDDRIAQLNAILSGLAHRKLNINKSIQQMTELMPRDNLMASEEVLRKREVEKQKVEGLKQELADIQHEEYDLGLKLHRAYKRQDKNAEYEPTTLWVRRITTN</sequence>
<gene>
    <name evidence="3" type="ORF">TASIC1_0009038200</name>
</gene>
<dbReference type="OrthoDB" id="4507572at2759"/>
<feature type="region of interest" description="Disordered" evidence="2">
    <location>
        <begin position="234"/>
        <end position="257"/>
    </location>
</feature>
<comment type="caution">
    <text evidence="3">The sequence shown here is derived from an EMBL/GenBank/DDBJ whole genome shotgun (WGS) entry which is preliminary data.</text>
</comment>
<evidence type="ECO:0000256" key="2">
    <source>
        <dbReference type="SAM" id="MobiDB-lite"/>
    </source>
</evidence>
<feature type="compositionally biased region" description="Polar residues" evidence="2">
    <location>
        <begin position="165"/>
        <end position="184"/>
    </location>
</feature>
<evidence type="ECO:0000313" key="3">
    <source>
        <dbReference type="EMBL" id="GFP58045.1"/>
    </source>
</evidence>
<dbReference type="PANTHER" id="PTHR42023:SF1">
    <property type="entry name" value="BHLH DOMAIN-CONTAINING PROTEIN"/>
    <property type="match status" value="1"/>
</dbReference>